<feature type="transmembrane region" description="Helical" evidence="14">
    <location>
        <begin position="100"/>
        <end position="118"/>
    </location>
</feature>
<keyword evidence="15" id="KW-0378">Hydrolase</keyword>
<dbReference type="GO" id="GO:0042761">
    <property type="term" value="P:very long-chain fatty acid biosynthetic process"/>
    <property type="evidence" value="ECO:0007669"/>
    <property type="project" value="TreeGrafter"/>
</dbReference>
<keyword evidence="5" id="KW-0444">Lipid biosynthesis</keyword>
<dbReference type="AlphaFoldDB" id="A0A088RHU1"/>
<evidence type="ECO:0000256" key="13">
    <source>
        <dbReference type="ARBA" id="ARBA00036671"/>
    </source>
</evidence>
<dbReference type="KEGG" id="lpan:LPMP_050270"/>
<evidence type="ECO:0000256" key="2">
    <source>
        <dbReference type="ARBA" id="ARBA00005194"/>
    </source>
</evidence>
<evidence type="ECO:0000256" key="11">
    <source>
        <dbReference type="ARBA" id="ARBA00023160"/>
    </source>
</evidence>
<keyword evidence="8 14" id="KW-1133">Transmembrane helix</keyword>
<evidence type="ECO:0000313" key="16">
    <source>
        <dbReference type="Proteomes" id="UP000063063"/>
    </source>
</evidence>
<keyword evidence="10 14" id="KW-0472">Membrane</keyword>
<keyword evidence="7" id="KW-0276">Fatty acid metabolism</keyword>
<sequence>MGIRDMYLLAYNASMCVGWGAILVKVVKHFVDGGDAASVYPEIAQLLCVAQTGALAEILHAALGVVRSPVGTTLLQVLSRLIVLYGAVRLGDTEATRGLAFVQMVVAWCLSEVIRYSFYGANLLNATAPPLTWLRYSAFMVLYPVGITGEIGCLYKALPYIKKHKPWTVEMPNKLNFTFSWYNSVWFILLGVYPYGSYVMYSYMLAQRRKMFAKAASERAKKSA</sequence>
<dbReference type="RefSeq" id="XP_010703790.1">
    <property type="nucleotide sequence ID" value="XM_010705488.1"/>
</dbReference>
<dbReference type="Proteomes" id="UP000063063">
    <property type="component" value="Chromosome 5"/>
</dbReference>
<evidence type="ECO:0000256" key="14">
    <source>
        <dbReference type="SAM" id="Phobius"/>
    </source>
</evidence>
<dbReference type="GO" id="GO:0102158">
    <property type="term" value="F:very-long-chain (3R)-3-hydroxyacyl-CoA dehydratase activity"/>
    <property type="evidence" value="ECO:0007669"/>
    <property type="project" value="UniProtKB-EC"/>
</dbReference>
<dbReference type="VEuPathDB" id="TriTrypDB:LPAL13_050007300"/>
<evidence type="ECO:0000313" key="15">
    <source>
        <dbReference type="EMBL" id="AIN95468.1"/>
    </source>
</evidence>
<keyword evidence="11" id="KW-0275">Fatty acid biosynthesis</keyword>
<dbReference type="eggNOG" id="KOG3187">
    <property type="taxonomic scope" value="Eukaryota"/>
</dbReference>
<dbReference type="UniPathway" id="UPA00094"/>
<comment type="catalytic activity">
    <reaction evidence="13">
        <text>a very-long-chain (3R)-3-hydroxyacyl-CoA = a very-long-chain (2E)-enoyl-CoA + H2O</text>
        <dbReference type="Rhea" id="RHEA:45812"/>
        <dbReference type="ChEBI" id="CHEBI:15377"/>
        <dbReference type="ChEBI" id="CHEBI:83728"/>
        <dbReference type="ChEBI" id="CHEBI:85440"/>
        <dbReference type="EC" id="4.2.1.134"/>
    </reaction>
</comment>
<dbReference type="OrthoDB" id="46988at2759"/>
<dbReference type="GO" id="GO:0005789">
    <property type="term" value="C:endoplasmic reticulum membrane"/>
    <property type="evidence" value="ECO:0007669"/>
    <property type="project" value="TreeGrafter"/>
</dbReference>
<dbReference type="PANTHER" id="PTHR11035:SF3">
    <property type="entry name" value="VERY-LONG-CHAIN (3R)-3-HYDROXYACYL-COA DEHYDRATASE"/>
    <property type="match status" value="1"/>
</dbReference>
<feature type="transmembrane region" description="Helical" evidence="14">
    <location>
        <begin position="181"/>
        <end position="201"/>
    </location>
</feature>
<keyword evidence="16" id="KW-1185">Reference proteome</keyword>
<comment type="pathway">
    <text evidence="2">Lipid metabolism; fatty acid biosynthesis.</text>
</comment>
<evidence type="ECO:0000256" key="6">
    <source>
        <dbReference type="ARBA" id="ARBA00022692"/>
    </source>
</evidence>
<keyword evidence="12" id="KW-0456">Lyase</keyword>
<keyword evidence="9" id="KW-0443">Lipid metabolism</keyword>
<evidence type="ECO:0000256" key="7">
    <source>
        <dbReference type="ARBA" id="ARBA00022832"/>
    </source>
</evidence>
<evidence type="ECO:0000256" key="1">
    <source>
        <dbReference type="ARBA" id="ARBA00004141"/>
    </source>
</evidence>
<accession>A0A088RHU1</accession>
<evidence type="ECO:0000256" key="8">
    <source>
        <dbReference type="ARBA" id="ARBA00022989"/>
    </source>
</evidence>
<dbReference type="GeneID" id="22572105"/>
<organism evidence="15 16">
    <name type="scientific">Leishmania panamensis</name>
    <dbReference type="NCBI Taxonomy" id="5679"/>
    <lineage>
        <taxon>Eukaryota</taxon>
        <taxon>Discoba</taxon>
        <taxon>Euglenozoa</taxon>
        <taxon>Kinetoplastea</taxon>
        <taxon>Metakinetoplastina</taxon>
        <taxon>Trypanosomatida</taxon>
        <taxon>Trypanosomatidae</taxon>
        <taxon>Leishmaniinae</taxon>
        <taxon>Leishmania</taxon>
        <taxon>Leishmania guyanensis species complex</taxon>
    </lineage>
</organism>
<evidence type="ECO:0000256" key="10">
    <source>
        <dbReference type="ARBA" id="ARBA00023136"/>
    </source>
</evidence>
<dbReference type="GO" id="GO:0030497">
    <property type="term" value="P:fatty acid elongation"/>
    <property type="evidence" value="ECO:0007669"/>
    <property type="project" value="TreeGrafter"/>
</dbReference>
<keyword evidence="6 14" id="KW-0812">Transmembrane</keyword>
<evidence type="ECO:0000256" key="12">
    <source>
        <dbReference type="ARBA" id="ARBA00023239"/>
    </source>
</evidence>
<evidence type="ECO:0000256" key="4">
    <source>
        <dbReference type="ARBA" id="ARBA00013122"/>
    </source>
</evidence>
<evidence type="ECO:0000256" key="3">
    <source>
        <dbReference type="ARBA" id="ARBA00007811"/>
    </source>
</evidence>
<dbReference type="PANTHER" id="PTHR11035">
    <property type="entry name" value="VERY-LONG-CHAIN (3R)-3-HYDROXYACYL-COA DEHYDRATASE"/>
    <property type="match status" value="1"/>
</dbReference>
<feature type="transmembrane region" description="Helical" evidence="14">
    <location>
        <begin position="7"/>
        <end position="31"/>
    </location>
</feature>
<feature type="transmembrane region" description="Helical" evidence="14">
    <location>
        <begin position="139"/>
        <end position="161"/>
    </location>
</feature>
<dbReference type="GO" id="GO:0030148">
    <property type="term" value="P:sphingolipid biosynthetic process"/>
    <property type="evidence" value="ECO:0007669"/>
    <property type="project" value="TreeGrafter"/>
</dbReference>
<evidence type="ECO:0000256" key="5">
    <source>
        <dbReference type="ARBA" id="ARBA00022516"/>
    </source>
</evidence>
<proteinExistence type="inferred from homology"/>
<comment type="similarity">
    <text evidence="3">Belongs to the very long-chain fatty acids dehydratase HACD family.</text>
</comment>
<name>A0A088RHU1_LEIPA</name>
<evidence type="ECO:0000256" key="9">
    <source>
        <dbReference type="ARBA" id="ARBA00023098"/>
    </source>
</evidence>
<dbReference type="GO" id="GO:0016787">
    <property type="term" value="F:hydrolase activity"/>
    <property type="evidence" value="ECO:0007669"/>
    <property type="project" value="UniProtKB-KW"/>
</dbReference>
<comment type="subcellular location">
    <subcellularLocation>
        <location evidence="1">Membrane</location>
        <topology evidence="1">Multi-pass membrane protein</topology>
    </subcellularLocation>
</comment>
<reference evidence="15 16" key="1">
    <citation type="journal article" date="2015" name="Sci. Rep.">
        <title>The genome of Leishmania panamensis: insights into genomics of the L. (Viannia) subgenus.</title>
        <authorList>
            <person name="Llanes A."/>
            <person name="Restrepo C.M."/>
            <person name="Vecchio G.D."/>
            <person name="Anguizola F.J."/>
            <person name="Lleonart R."/>
        </authorList>
    </citation>
    <scope>NUCLEOTIDE SEQUENCE [LARGE SCALE GENOMIC DNA]</scope>
    <source>
        <strain evidence="15 16">MHOM/PA/94/PSC-1</strain>
    </source>
</reference>
<dbReference type="InterPro" id="IPR007482">
    <property type="entry name" value="Tyr_Pase-like_PTPLA"/>
</dbReference>
<dbReference type="Pfam" id="PF04387">
    <property type="entry name" value="PTPLA"/>
    <property type="match status" value="1"/>
</dbReference>
<protein>
    <recommendedName>
        <fullName evidence="4">very-long-chain (3R)-3-hydroxyacyl-CoA dehydratase</fullName>
        <ecNumber evidence="4">4.2.1.134</ecNumber>
    </recommendedName>
</protein>
<gene>
    <name evidence="15" type="ORF">LPMP_050270</name>
</gene>
<dbReference type="EMBL" id="CP009374">
    <property type="protein sequence ID" value="AIN95468.1"/>
    <property type="molecule type" value="Genomic_DNA"/>
</dbReference>
<dbReference type="VEuPathDB" id="TriTrypDB:LPMP_050270"/>
<dbReference type="EC" id="4.2.1.134" evidence="4"/>